<dbReference type="Pfam" id="PF12833">
    <property type="entry name" value="HTH_18"/>
    <property type="match status" value="1"/>
</dbReference>
<keyword evidence="10" id="KW-0804">Transcription</keyword>
<dbReference type="InterPro" id="IPR004026">
    <property type="entry name" value="Ada_DNA_repair_Zn-bd"/>
</dbReference>
<dbReference type="InterPro" id="IPR016220">
    <property type="entry name" value="Me-P-triester_DNA_alkyl-Trfase"/>
</dbReference>
<keyword evidence="3" id="KW-0808">Transferase</keyword>
<dbReference type="Gene3D" id="3.40.10.10">
    <property type="entry name" value="DNA Methylphosphotriester Repair Domain"/>
    <property type="match status" value="1"/>
</dbReference>
<dbReference type="AlphaFoldDB" id="A0A176Z9K9"/>
<reference evidence="13 14" key="1">
    <citation type="submission" date="2016-02" db="EMBL/GenBank/DDBJ databases">
        <title>Draft genome sequence of the strain BR 10247T Bradyrhizobium neotropicale isolated from nodules of Centrolobium paraense.</title>
        <authorList>
            <person name="Simoes-Araujo J.L."/>
            <person name="Barauna A.C."/>
            <person name="Silva K."/>
            <person name="Zilli J.E."/>
        </authorList>
    </citation>
    <scope>NUCLEOTIDE SEQUENCE [LARGE SCALE GENOMIC DNA]</scope>
    <source>
        <strain evidence="13 14">BR 10247</strain>
    </source>
</reference>
<dbReference type="PROSITE" id="PS00041">
    <property type="entry name" value="HTH_ARAC_FAMILY_1"/>
    <property type="match status" value="1"/>
</dbReference>
<evidence type="ECO:0000256" key="5">
    <source>
        <dbReference type="ARBA" id="ARBA00022763"/>
    </source>
</evidence>
<dbReference type="SUPFAM" id="SSF57884">
    <property type="entry name" value="Ada DNA repair protein, N-terminal domain (N-Ada 10)"/>
    <property type="match status" value="1"/>
</dbReference>
<evidence type="ECO:0000256" key="1">
    <source>
        <dbReference type="ARBA" id="ARBA00001947"/>
    </source>
</evidence>
<accession>A0A176Z9K9</accession>
<evidence type="ECO:0000256" key="7">
    <source>
        <dbReference type="ARBA" id="ARBA00023015"/>
    </source>
</evidence>
<dbReference type="GO" id="GO:0008168">
    <property type="term" value="F:methyltransferase activity"/>
    <property type="evidence" value="ECO:0007669"/>
    <property type="project" value="UniProtKB-KW"/>
</dbReference>
<dbReference type="RefSeq" id="WP_063678944.1">
    <property type="nucleotide sequence ID" value="NZ_LSEF01000054.1"/>
</dbReference>
<keyword evidence="5" id="KW-0227">DNA damage</keyword>
<evidence type="ECO:0000256" key="11">
    <source>
        <dbReference type="ARBA" id="ARBA00023204"/>
    </source>
</evidence>
<comment type="cofactor">
    <cofactor evidence="1">
        <name>Zn(2+)</name>
        <dbReference type="ChEBI" id="CHEBI:29105"/>
    </cofactor>
</comment>
<dbReference type="GO" id="GO:0006307">
    <property type="term" value="P:DNA alkylation repair"/>
    <property type="evidence" value="ECO:0007669"/>
    <property type="project" value="UniProtKB-ARBA"/>
</dbReference>
<dbReference type="GO" id="GO:0032259">
    <property type="term" value="P:methylation"/>
    <property type="evidence" value="ECO:0007669"/>
    <property type="project" value="UniProtKB-KW"/>
</dbReference>
<keyword evidence="14" id="KW-1185">Reference proteome</keyword>
<keyword evidence="6" id="KW-0862">Zinc</keyword>
<evidence type="ECO:0000256" key="4">
    <source>
        <dbReference type="ARBA" id="ARBA00022723"/>
    </source>
</evidence>
<dbReference type="GO" id="GO:0003700">
    <property type="term" value="F:DNA-binding transcription factor activity"/>
    <property type="evidence" value="ECO:0007669"/>
    <property type="project" value="InterPro"/>
</dbReference>
<keyword evidence="7" id="KW-0805">Transcription regulation</keyword>
<feature type="domain" description="HTH araC/xylS-type" evidence="12">
    <location>
        <begin position="86"/>
        <end position="184"/>
    </location>
</feature>
<evidence type="ECO:0000256" key="9">
    <source>
        <dbReference type="ARBA" id="ARBA00023159"/>
    </source>
</evidence>
<evidence type="ECO:0000313" key="14">
    <source>
        <dbReference type="Proteomes" id="UP000077173"/>
    </source>
</evidence>
<evidence type="ECO:0000256" key="10">
    <source>
        <dbReference type="ARBA" id="ARBA00023163"/>
    </source>
</evidence>
<dbReference type="FunFam" id="3.40.10.10:FF:000001">
    <property type="entry name" value="DNA-3-methyladenine glycosylase 2"/>
    <property type="match status" value="1"/>
</dbReference>
<dbReference type="Proteomes" id="UP000077173">
    <property type="component" value="Unassembled WGS sequence"/>
</dbReference>
<dbReference type="InterPro" id="IPR009057">
    <property type="entry name" value="Homeodomain-like_sf"/>
</dbReference>
<evidence type="ECO:0000256" key="2">
    <source>
        <dbReference type="ARBA" id="ARBA00022603"/>
    </source>
</evidence>
<organism evidence="13 14">
    <name type="scientific">Bradyrhizobium neotropicale</name>
    <dbReference type="NCBI Taxonomy" id="1497615"/>
    <lineage>
        <taxon>Bacteria</taxon>
        <taxon>Pseudomonadati</taxon>
        <taxon>Pseudomonadota</taxon>
        <taxon>Alphaproteobacteria</taxon>
        <taxon>Hyphomicrobiales</taxon>
        <taxon>Nitrobacteraceae</taxon>
        <taxon>Bradyrhizobium</taxon>
    </lineage>
</organism>
<dbReference type="EMBL" id="LSEF01000054">
    <property type="protein sequence ID" value="OAF16542.1"/>
    <property type="molecule type" value="Genomic_DNA"/>
</dbReference>
<dbReference type="GO" id="GO:0008270">
    <property type="term" value="F:zinc ion binding"/>
    <property type="evidence" value="ECO:0007669"/>
    <property type="project" value="InterPro"/>
</dbReference>
<gene>
    <name evidence="13" type="ORF">AXW67_12290</name>
</gene>
<sequence length="191" mass="21237">MLSFEVCNAARLRRDPRYDGRFFTGVKTTGIYCRPVCPAKQPLTRNVDYYPTAAAAEAAGFRPCLRCRPETAPFCPAWNGTRSTVARAVRLINDGALDEDSVVALAERLGISSRHLARLFEQHVGASPQQLAKTLRVQRAKRLLNSSDHSMTEIAFHAGFGSLRRFNAAFVELYGRPPSSLRTRQARSTHS</sequence>
<dbReference type="InterPro" id="IPR035451">
    <property type="entry name" value="Ada-like_dom_sf"/>
</dbReference>
<dbReference type="SMART" id="SM00342">
    <property type="entry name" value="HTH_ARAC"/>
    <property type="match status" value="1"/>
</dbReference>
<dbReference type="PIRSF" id="PIRSF000408">
    <property type="entry name" value="Alkyltransferas_AdaA"/>
    <property type="match status" value="1"/>
</dbReference>
<dbReference type="InterPro" id="IPR018060">
    <property type="entry name" value="HTH_AraC"/>
</dbReference>
<dbReference type="InterPro" id="IPR050204">
    <property type="entry name" value="AraC_XylS_family_regulators"/>
</dbReference>
<keyword evidence="9" id="KW-0010">Activator</keyword>
<keyword evidence="8" id="KW-0238">DNA-binding</keyword>
<dbReference type="PANTHER" id="PTHR46796">
    <property type="entry name" value="HTH-TYPE TRANSCRIPTIONAL ACTIVATOR RHAS-RELATED"/>
    <property type="match status" value="1"/>
</dbReference>
<dbReference type="PANTHER" id="PTHR46796:SF6">
    <property type="entry name" value="ARAC SUBFAMILY"/>
    <property type="match status" value="1"/>
</dbReference>
<dbReference type="GO" id="GO:0043565">
    <property type="term" value="F:sequence-specific DNA binding"/>
    <property type="evidence" value="ECO:0007669"/>
    <property type="project" value="InterPro"/>
</dbReference>
<protein>
    <submittedName>
        <fullName evidence="13">Transcriptional regulator</fullName>
    </submittedName>
</protein>
<evidence type="ECO:0000313" key="13">
    <source>
        <dbReference type="EMBL" id="OAF16542.1"/>
    </source>
</evidence>
<keyword evidence="4" id="KW-0479">Metal-binding</keyword>
<dbReference type="InterPro" id="IPR018062">
    <property type="entry name" value="HTH_AraC-typ_CS"/>
</dbReference>
<evidence type="ECO:0000259" key="12">
    <source>
        <dbReference type="PROSITE" id="PS01124"/>
    </source>
</evidence>
<evidence type="ECO:0000256" key="3">
    <source>
        <dbReference type="ARBA" id="ARBA00022679"/>
    </source>
</evidence>
<keyword evidence="2" id="KW-0489">Methyltransferase</keyword>
<comment type="caution">
    <text evidence="13">The sequence shown here is derived from an EMBL/GenBank/DDBJ whole genome shotgun (WGS) entry which is preliminary data.</text>
</comment>
<evidence type="ECO:0000256" key="6">
    <source>
        <dbReference type="ARBA" id="ARBA00022833"/>
    </source>
</evidence>
<dbReference type="Gene3D" id="1.10.10.60">
    <property type="entry name" value="Homeodomain-like"/>
    <property type="match status" value="1"/>
</dbReference>
<dbReference type="PROSITE" id="PS01124">
    <property type="entry name" value="HTH_ARAC_FAMILY_2"/>
    <property type="match status" value="1"/>
</dbReference>
<dbReference type="Pfam" id="PF02805">
    <property type="entry name" value="Ada_Zn_binding"/>
    <property type="match status" value="1"/>
</dbReference>
<proteinExistence type="predicted"/>
<dbReference type="SUPFAM" id="SSF46689">
    <property type="entry name" value="Homeodomain-like"/>
    <property type="match status" value="2"/>
</dbReference>
<keyword evidence="11" id="KW-0234">DNA repair</keyword>
<name>A0A176Z9K9_9BRAD</name>
<evidence type="ECO:0000256" key="8">
    <source>
        <dbReference type="ARBA" id="ARBA00023125"/>
    </source>
</evidence>